<keyword evidence="1" id="KW-0645">Protease</keyword>
<sequence>MKTRISTPLPPVAILTAALQSSGDGWYQLLPAGEFKARDGRPNDVASGCWYIDSNIAGQFIDATVAIGQPVLCDYNHATLRDQDPQHQVSAEQTSELAKAAGWLDNPELEMQWRESGLYVHPRWTPAAQAAIDAGEWRYLSAVFPYDTDSGHPLYLRMFALTNDPGLVGMAPLVALAAASLNDSLNPPTQQDEPVMNEMLKLLLIALGLIPADDTTEYTEEQLKELVAKAAESIGALKTAADAAVQVQDVVDTGTDPELIVDEATTIVDAAAADLKEAEAIIAEAELHGIDLAVAVPRSEYNKLARKLAAASLGNAALTAEQIIRKARAQGKVMRAEVPGLLALAKKSGVAALSSNLLHRTPIVALGARQTSTLPTPSKTNTVALSAEDRAVIKATGVSEADFLANKIALMKG</sequence>
<proteinExistence type="predicted"/>
<name>A0A411WKT0_9GAMM</name>
<organism evidence="1 2">
    <name type="scientific">Limnobaculum zhutongyuii</name>
    <dbReference type="NCBI Taxonomy" id="2498113"/>
    <lineage>
        <taxon>Bacteria</taxon>
        <taxon>Pseudomonadati</taxon>
        <taxon>Pseudomonadota</taxon>
        <taxon>Gammaproteobacteria</taxon>
        <taxon>Enterobacterales</taxon>
        <taxon>Budviciaceae</taxon>
        <taxon>Limnobaculum</taxon>
    </lineage>
</organism>
<dbReference type="GO" id="GO:0006508">
    <property type="term" value="P:proteolysis"/>
    <property type="evidence" value="ECO:0007669"/>
    <property type="project" value="UniProtKB-KW"/>
</dbReference>
<keyword evidence="1" id="KW-0378">Hydrolase</keyword>
<reference evidence="1 2" key="1">
    <citation type="submission" date="2019-03" db="EMBL/GenBank/DDBJ databases">
        <title>Pragia sp. nov. isolated from the gut tract of Carduelis flavirostris.</title>
        <authorList>
            <person name="Ge Y."/>
        </authorList>
    </citation>
    <scope>NUCLEOTIDE SEQUENCE [LARGE SCALE GENOMIC DNA]</scope>
    <source>
        <strain evidence="1 2">CF-458</strain>
    </source>
</reference>
<dbReference type="KEGG" id="prag:EKN56_10455"/>
<evidence type="ECO:0000313" key="1">
    <source>
        <dbReference type="EMBL" id="QBH96792.1"/>
    </source>
</evidence>
<keyword evidence="2" id="KW-1185">Reference proteome</keyword>
<dbReference type="InterPro" id="IPR012106">
    <property type="entry name" value="Phage_Mu_Gp1"/>
</dbReference>
<dbReference type="RefSeq" id="WP_130591736.1">
    <property type="nucleotide sequence ID" value="NZ_CP034752.1"/>
</dbReference>
<dbReference type="EMBL" id="CP034752">
    <property type="protein sequence ID" value="QBH96792.1"/>
    <property type="molecule type" value="Genomic_DNA"/>
</dbReference>
<dbReference type="PIRSF" id="PIRSF016624">
    <property type="entry name" value="Mu_prophg_I"/>
    <property type="match status" value="1"/>
</dbReference>
<dbReference type="Pfam" id="PF10123">
    <property type="entry name" value="Mu-like_Pro"/>
    <property type="match status" value="1"/>
</dbReference>
<evidence type="ECO:0000313" key="2">
    <source>
        <dbReference type="Proteomes" id="UP000293154"/>
    </source>
</evidence>
<accession>A0A411WKT0</accession>
<dbReference type="Proteomes" id="UP000293154">
    <property type="component" value="Chromosome"/>
</dbReference>
<dbReference type="AlphaFoldDB" id="A0A411WKT0"/>
<gene>
    <name evidence="1" type="ORF">EKN56_10455</name>
</gene>
<dbReference type="GO" id="GO:0008233">
    <property type="term" value="F:peptidase activity"/>
    <property type="evidence" value="ECO:0007669"/>
    <property type="project" value="UniProtKB-KW"/>
</dbReference>
<dbReference type="OrthoDB" id="2043985at2"/>
<protein>
    <submittedName>
        <fullName evidence="1">Protease</fullName>
    </submittedName>
</protein>